<feature type="compositionally biased region" description="Low complexity" evidence="1">
    <location>
        <begin position="147"/>
        <end position="160"/>
    </location>
</feature>
<organism evidence="4 5">
    <name type="scientific">Phialemonium atrogriseum</name>
    <dbReference type="NCBI Taxonomy" id="1093897"/>
    <lineage>
        <taxon>Eukaryota</taxon>
        <taxon>Fungi</taxon>
        <taxon>Dikarya</taxon>
        <taxon>Ascomycota</taxon>
        <taxon>Pezizomycotina</taxon>
        <taxon>Sordariomycetes</taxon>
        <taxon>Sordariomycetidae</taxon>
        <taxon>Cephalothecales</taxon>
        <taxon>Cephalothecaceae</taxon>
        <taxon>Phialemonium</taxon>
    </lineage>
</organism>
<dbReference type="AlphaFoldDB" id="A0AAJ0FN04"/>
<feature type="signal peptide" evidence="2">
    <location>
        <begin position="1"/>
        <end position="18"/>
    </location>
</feature>
<evidence type="ECO:0000313" key="4">
    <source>
        <dbReference type="EMBL" id="KAK1768793.1"/>
    </source>
</evidence>
<dbReference type="GeneID" id="85312997"/>
<dbReference type="PANTHER" id="PTHR37273:SF1">
    <property type="entry name" value="ADL397C-AP"/>
    <property type="match status" value="1"/>
</dbReference>
<feature type="region of interest" description="Disordered" evidence="1">
    <location>
        <begin position="69"/>
        <end position="93"/>
    </location>
</feature>
<gene>
    <name evidence="4" type="ORF">QBC33DRAFT_557559</name>
</gene>
<feature type="domain" description="CREG-like beta-barrel" evidence="3">
    <location>
        <begin position="45"/>
        <end position="278"/>
    </location>
</feature>
<reference evidence="4" key="1">
    <citation type="submission" date="2023-06" db="EMBL/GenBank/DDBJ databases">
        <title>Genome-scale phylogeny and comparative genomics of the fungal order Sordariales.</title>
        <authorList>
            <consortium name="Lawrence Berkeley National Laboratory"/>
            <person name="Hensen N."/>
            <person name="Bonometti L."/>
            <person name="Westerberg I."/>
            <person name="Brannstrom I.O."/>
            <person name="Guillou S."/>
            <person name="Cros-Aarteil S."/>
            <person name="Calhoun S."/>
            <person name="Haridas S."/>
            <person name="Kuo A."/>
            <person name="Mondo S."/>
            <person name="Pangilinan J."/>
            <person name="Riley R."/>
            <person name="Labutti K."/>
            <person name="Andreopoulos B."/>
            <person name="Lipzen A."/>
            <person name="Chen C."/>
            <person name="Yanf M."/>
            <person name="Daum C."/>
            <person name="Ng V."/>
            <person name="Clum A."/>
            <person name="Steindorff A."/>
            <person name="Ohm R."/>
            <person name="Martin F."/>
            <person name="Silar P."/>
            <person name="Natvig D."/>
            <person name="Lalanne C."/>
            <person name="Gautier V."/>
            <person name="Ament-Velasquez S.L."/>
            <person name="Kruys A."/>
            <person name="Hutchinson M.I."/>
            <person name="Powell A.J."/>
            <person name="Barry K."/>
            <person name="Miller A.N."/>
            <person name="Grigoriev I.V."/>
            <person name="Debuchy R."/>
            <person name="Gladieux P."/>
            <person name="Thoren M.H."/>
            <person name="Johannesson H."/>
        </authorList>
    </citation>
    <scope>NUCLEOTIDE SEQUENCE</scope>
    <source>
        <strain evidence="4">8032-3</strain>
    </source>
</reference>
<evidence type="ECO:0000256" key="2">
    <source>
        <dbReference type="SAM" id="SignalP"/>
    </source>
</evidence>
<dbReference type="SUPFAM" id="SSF50475">
    <property type="entry name" value="FMN-binding split barrel"/>
    <property type="match status" value="1"/>
</dbReference>
<dbReference type="InterPro" id="IPR012349">
    <property type="entry name" value="Split_barrel_FMN-bd"/>
</dbReference>
<dbReference type="Gene3D" id="2.30.110.10">
    <property type="entry name" value="Electron Transport, Fmn-binding Protein, Chain A"/>
    <property type="match status" value="1"/>
</dbReference>
<dbReference type="Proteomes" id="UP001244011">
    <property type="component" value="Unassembled WGS sequence"/>
</dbReference>
<comment type="caution">
    <text evidence="4">The sequence shown here is derived from an EMBL/GenBank/DDBJ whole genome shotgun (WGS) entry which is preliminary data.</text>
</comment>
<evidence type="ECO:0000256" key="1">
    <source>
        <dbReference type="SAM" id="MobiDB-lite"/>
    </source>
</evidence>
<feature type="chain" id="PRO_5042549293" evidence="2">
    <location>
        <begin position="19"/>
        <end position="314"/>
    </location>
</feature>
<dbReference type="Pfam" id="PF13883">
    <property type="entry name" value="CREG_beta-barrel"/>
    <property type="match status" value="1"/>
</dbReference>
<name>A0AAJ0FN04_9PEZI</name>
<accession>A0AAJ0FN04</accession>
<dbReference type="PANTHER" id="PTHR37273">
    <property type="entry name" value="CHROMOSOME 8, WHOLE GENOME SHOTGUN SEQUENCE"/>
    <property type="match status" value="1"/>
</dbReference>
<evidence type="ECO:0000259" key="3">
    <source>
        <dbReference type="Pfam" id="PF13883"/>
    </source>
</evidence>
<evidence type="ECO:0000313" key="5">
    <source>
        <dbReference type="Proteomes" id="UP001244011"/>
    </source>
</evidence>
<proteinExistence type="predicted"/>
<protein>
    <submittedName>
        <fullName evidence="4">Pyridoxamine 5'-phosphate oxidase-domain-containing protein</fullName>
    </submittedName>
</protein>
<dbReference type="RefSeq" id="XP_060285006.1">
    <property type="nucleotide sequence ID" value="XM_060429810.1"/>
</dbReference>
<sequence length="314" mass="33579">MKLTVIPAILATCGAAAAAAVARTPSSDAHDRSSDPLSARGHRIPTAYESAVMGRRILALSPLGTLSTVFPEDKEESGSGSGPGAAERRPSGLGGVPLGLVDYVADCEDEGNPTILAVDIATHFRNVRAGSNISLAVRWAPPHPPSKRISSSSSSTSSPPSFLGRLLDYLFPGQGDSDDSDSDHHHHHEPIPYSAANLPRFSLMGYLEDIPSPAPTTSTSDSDIADCFVAAHPDARHWLPGNRIHRSHFVRLVVTSVYWVGGFGDRAYIGWIPADDWAAVSRDEWEAVRLPGERKGWDEWAAYDESPTLGGDDL</sequence>
<dbReference type="EMBL" id="MU839004">
    <property type="protein sequence ID" value="KAK1768793.1"/>
    <property type="molecule type" value="Genomic_DNA"/>
</dbReference>
<feature type="region of interest" description="Disordered" evidence="1">
    <location>
        <begin position="137"/>
        <end position="160"/>
    </location>
</feature>
<keyword evidence="5" id="KW-1185">Reference proteome</keyword>
<dbReference type="InterPro" id="IPR055343">
    <property type="entry name" value="CREG_beta-barrel"/>
</dbReference>
<keyword evidence="2" id="KW-0732">Signal</keyword>